<keyword evidence="4" id="KW-1185">Reference proteome</keyword>
<accession>A0A4R2H9J5</accession>
<sequence>MINFFNLSYLKLGNPKQQTAYQVLTRNSVLEKLAEFTPILVGTIPINIDIESSDLDIICYVQDKEKFKYSLLNYFHHEKGFTISENQTFDAVKANFCIEDFEIEIFGQNIPTTEQNAYRHMVIEHQLLLENGEDFRLKIIDLKMQGYKTEPAFAKLLGLTGNAYEVLLNLW</sequence>
<evidence type="ECO:0000313" key="2">
    <source>
        <dbReference type="EMBL" id="TCO23658.1"/>
    </source>
</evidence>
<dbReference type="OrthoDB" id="6402248at2"/>
<proteinExistence type="predicted"/>
<name>A0A4R2H9J5_9SPHI</name>
<organism evidence="2 3">
    <name type="scientific">Pedobacter psychrotolerans</name>
    <dbReference type="NCBI Taxonomy" id="1843235"/>
    <lineage>
        <taxon>Bacteria</taxon>
        <taxon>Pseudomonadati</taxon>
        <taxon>Bacteroidota</taxon>
        <taxon>Sphingobacteriia</taxon>
        <taxon>Sphingobacteriales</taxon>
        <taxon>Sphingobacteriaceae</taxon>
        <taxon>Pedobacter</taxon>
    </lineage>
</organism>
<dbReference type="GO" id="GO:0016787">
    <property type="term" value="F:hydrolase activity"/>
    <property type="evidence" value="ECO:0007669"/>
    <property type="project" value="UniProtKB-KW"/>
</dbReference>
<reference evidence="1" key="4">
    <citation type="submission" date="2024-05" db="EMBL/GenBank/DDBJ databases">
        <authorList>
            <person name="Sun Q."/>
            <person name="Zhou Y."/>
        </authorList>
    </citation>
    <scope>NUCLEOTIDE SEQUENCE</scope>
    <source>
        <strain evidence="1">CGMCC 1.15644</strain>
    </source>
</reference>
<evidence type="ECO:0000313" key="4">
    <source>
        <dbReference type="Proteomes" id="UP000622648"/>
    </source>
</evidence>
<evidence type="ECO:0000313" key="1">
    <source>
        <dbReference type="EMBL" id="GGE61620.1"/>
    </source>
</evidence>
<evidence type="ECO:0000313" key="3">
    <source>
        <dbReference type="Proteomes" id="UP000295684"/>
    </source>
</evidence>
<dbReference type="Pfam" id="PF14091">
    <property type="entry name" value="DUF4269"/>
    <property type="match status" value="1"/>
</dbReference>
<dbReference type="AlphaFoldDB" id="A0A4R2H9J5"/>
<keyword evidence="1" id="KW-0378">Hydrolase</keyword>
<reference evidence="1" key="1">
    <citation type="journal article" date="2014" name="Int. J. Syst. Evol. Microbiol.">
        <title>Complete genome of a new Firmicutes species belonging to the dominant human colonic microbiota ('Ruminococcus bicirculans') reveals two chromosomes and a selective capacity to utilize plant glucans.</title>
        <authorList>
            <consortium name="NISC Comparative Sequencing Program"/>
            <person name="Wegmann U."/>
            <person name="Louis P."/>
            <person name="Goesmann A."/>
            <person name="Henrissat B."/>
            <person name="Duncan S.H."/>
            <person name="Flint H.J."/>
        </authorList>
    </citation>
    <scope>NUCLEOTIDE SEQUENCE</scope>
    <source>
        <strain evidence="1">CGMCC 1.15644</strain>
    </source>
</reference>
<dbReference type="Proteomes" id="UP000622648">
    <property type="component" value="Unassembled WGS sequence"/>
</dbReference>
<dbReference type="EMBL" id="SLWO01000005">
    <property type="protein sequence ID" value="TCO23658.1"/>
    <property type="molecule type" value="Genomic_DNA"/>
</dbReference>
<protein>
    <submittedName>
        <fullName evidence="1">Alpha/beta hydrolase</fullName>
    </submittedName>
    <submittedName>
        <fullName evidence="2">Uncharacterized protein DUF4269</fullName>
    </submittedName>
</protein>
<dbReference type="RefSeq" id="WP_132533553.1">
    <property type="nucleotide sequence ID" value="NZ_BMJO01000005.1"/>
</dbReference>
<comment type="caution">
    <text evidence="2">The sequence shown here is derived from an EMBL/GenBank/DDBJ whole genome shotgun (WGS) entry which is preliminary data.</text>
</comment>
<dbReference type="Proteomes" id="UP000295684">
    <property type="component" value="Unassembled WGS sequence"/>
</dbReference>
<dbReference type="InterPro" id="IPR025365">
    <property type="entry name" value="DUF4269"/>
</dbReference>
<gene>
    <name evidence="2" type="ORF">EV200_105127</name>
    <name evidence="1" type="ORF">GCM10011413_29960</name>
</gene>
<reference evidence="4" key="2">
    <citation type="journal article" date="2019" name="Int. J. Syst. Evol. Microbiol.">
        <title>The Global Catalogue of Microorganisms (GCM) 10K type strain sequencing project: providing services to taxonomists for standard genome sequencing and annotation.</title>
        <authorList>
            <consortium name="The Broad Institute Genomics Platform"/>
            <consortium name="The Broad Institute Genome Sequencing Center for Infectious Disease"/>
            <person name="Wu L."/>
            <person name="Ma J."/>
        </authorList>
    </citation>
    <scope>NUCLEOTIDE SEQUENCE [LARGE SCALE GENOMIC DNA]</scope>
    <source>
        <strain evidence="4">CGMCC 1.15644</strain>
    </source>
</reference>
<dbReference type="EMBL" id="BMJO01000005">
    <property type="protein sequence ID" value="GGE61620.1"/>
    <property type="molecule type" value="Genomic_DNA"/>
</dbReference>
<reference evidence="2 3" key="3">
    <citation type="submission" date="2019-03" db="EMBL/GenBank/DDBJ databases">
        <title>Genomic Encyclopedia of Type Strains, Phase IV (KMG-IV): sequencing the most valuable type-strain genomes for metagenomic binning, comparative biology and taxonomic classification.</title>
        <authorList>
            <person name="Goeker M."/>
        </authorList>
    </citation>
    <scope>NUCLEOTIDE SEQUENCE [LARGE SCALE GENOMIC DNA]</scope>
    <source>
        <strain evidence="2 3">DSM 103236</strain>
    </source>
</reference>